<feature type="domain" description="RRM" evidence="5">
    <location>
        <begin position="190"/>
        <end position="264"/>
    </location>
</feature>
<dbReference type="SMART" id="SM00360">
    <property type="entry name" value="RRM"/>
    <property type="match status" value="2"/>
</dbReference>
<dbReference type="PROSITE" id="PS50102">
    <property type="entry name" value="RRM"/>
    <property type="match status" value="2"/>
</dbReference>
<evidence type="ECO:0000313" key="6">
    <source>
        <dbReference type="EMBL" id="KAJ3492200.1"/>
    </source>
</evidence>
<sequence length="967" mass="103625">MTNEVNSTASSSHTSSTSSIHLPSSYEDHVRKDSSCETSSSPTSPPQVSSDSVTFVSLSHSTLASAHSLPGTLTHSSTEIIISNTSPKGSPFQHALRDSPIDIHKLPFTVLSPPLTTGATSGTTGILRANLNDGFDFSTNRAISFQGSWSSQHPIQTLDVSSPPLPTLSTSTSPSPTATPSSQDDSFRTPNVYINGLPPNCAEDELREVASRYGDVVSVRTFTRHVSDKPSGYGFVLFHTVESAERCIEALRKERHLHPSFSKRVHKIPGTQYATVSPDAQLHNALSTAKASDPEPDGFKANMERLKDPNSTNLYMEGLPLSINEEILAALVSPYKIMSSRLFQTRLSNPPRMIAFVRLETRSAAEEVVERLHGRMVRGWNDPGCRISVRFADTSEQRELRRNERFNREGDHSPSRLTVAHASLLNMNGTQGRHLTPPLSGANLGSSPTLNGNLSLQYGHLPHRTFVSPPPPVIGTQHFDDSLQKYCAGTPGLFQTGFNDLSSQNPSMTYGTSSLANSAQYHSFSPNLGIPHDLHTAKDDITTLRGRLGVPQRTSSAVRASNGYTLHEQNLILQAQLRSQSDALPKLPNITDIPRQSIRAVRNTSILTPEDAPRNPRPTFRLADFESTISEADFHAGAANYSGQVSSPSIDFGGIGSAGDMRTSSIEASGKNSTSPRFTLDHINARLSFNRQRNQTDNSRARSQSGIQTQSHMRSTTLPTRSLQPARDDTVGGPHHAEDAETCPGIQVRAEVALMMERLDNEVAGSGTSGPSERSPVVCPSLGSSVDASQPNSLTYTHTQSTESRSLNTSIHSHLRKSPGISLMQGTDTSISDTRGAQRVPNEAGESTSSTPSAQLSVPPSNACVIPVPNTIDSTGPSHLGSPPTPSISPTLTSSTHTPATMSPSTPSEPFPEPYNVSSTVVSSRGEVGLGMRVNIGPTINLQITGEQEKGPGDAAPEVGNAAANLT</sequence>
<feature type="domain" description="RRM" evidence="5">
    <location>
        <begin position="312"/>
        <end position="394"/>
    </location>
</feature>
<dbReference type="Pfam" id="PF00076">
    <property type="entry name" value="RRM_1"/>
    <property type="match status" value="2"/>
</dbReference>
<feature type="region of interest" description="Disordered" evidence="4">
    <location>
        <begin position="689"/>
        <end position="742"/>
    </location>
</feature>
<dbReference type="AlphaFoldDB" id="A0AAD5VEA1"/>
<dbReference type="GO" id="GO:0003723">
    <property type="term" value="F:RNA binding"/>
    <property type="evidence" value="ECO:0007669"/>
    <property type="project" value="UniProtKB-UniRule"/>
</dbReference>
<organism evidence="6 7">
    <name type="scientific">Meripilus lineatus</name>
    <dbReference type="NCBI Taxonomy" id="2056292"/>
    <lineage>
        <taxon>Eukaryota</taxon>
        <taxon>Fungi</taxon>
        <taxon>Dikarya</taxon>
        <taxon>Basidiomycota</taxon>
        <taxon>Agaricomycotina</taxon>
        <taxon>Agaricomycetes</taxon>
        <taxon>Polyporales</taxon>
        <taxon>Meripilaceae</taxon>
        <taxon>Meripilus</taxon>
    </lineage>
</organism>
<feature type="compositionally biased region" description="Low complexity" evidence="4">
    <location>
        <begin position="36"/>
        <end position="52"/>
    </location>
</feature>
<gene>
    <name evidence="6" type="ORF">NLI96_g133</name>
</gene>
<evidence type="ECO:0000313" key="7">
    <source>
        <dbReference type="Proteomes" id="UP001212997"/>
    </source>
</evidence>
<feature type="compositionally biased region" description="Polar residues" evidence="4">
    <location>
        <begin position="782"/>
        <end position="812"/>
    </location>
</feature>
<dbReference type="InterPro" id="IPR012677">
    <property type="entry name" value="Nucleotide-bd_a/b_plait_sf"/>
</dbReference>
<feature type="region of interest" description="Disordered" evidence="4">
    <location>
        <begin position="763"/>
        <end position="918"/>
    </location>
</feature>
<comment type="caution">
    <text evidence="6">The sequence shown here is derived from an EMBL/GenBank/DDBJ whole genome shotgun (WGS) entry which is preliminary data.</text>
</comment>
<accession>A0AAD5VEA1</accession>
<evidence type="ECO:0000259" key="5">
    <source>
        <dbReference type="PROSITE" id="PS50102"/>
    </source>
</evidence>
<feature type="compositionally biased region" description="Polar residues" evidence="4">
    <location>
        <begin position="845"/>
        <end position="860"/>
    </location>
</feature>
<keyword evidence="7" id="KW-1185">Reference proteome</keyword>
<keyword evidence="2 3" id="KW-0694">RNA-binding</keyword>
<evidence type="ECO:0000256" key="3">
    <source>
        <dbReference type="PROSITE-ProRule" id="PRU00176"/>
    </source>
</evidence>
<reference evidence="6" key="1">
    <citation type="submission" date="2022-07" db="EMBL/GenBank/DDBJ databases">
        <title>Genome Sequence of Physisporinus lineatus.</title>
        <authorList>
            <person name="Buettner E."/>
        </authorList>
    </citation>
    <scope>NUCLEOTIDE SEQUENCE</scope>
    <source>
        <strain evidence="6">VT162</strain>
    </source>
</reference>
<dbReference type="SUPFAM" id="SSF54928">
    <property type="entry name" value="RNA-binding domain, RBD"/>
    <property type="match status" value="2"/>
</dbReference>
<feature type="compositionally biased region" description="Basic and acidic residues" evidence="4">
    <location>
        <begin position="726"/>
        <end position="739"/>
    </location>
</feature>
<feature type="region of interest" description="Disordered" evidence="4">
    <location>
        <begin position="1"/>
        <end position="52"/>
    </location>
</feature>
<dbReference type="EMBL" id="JANAWD010000002">
    <property type="protein sequence ID" value="KAJ3492200.1"/>
    <property type="molecule type" value="Genomic_DNA"/>
</dbReference>
<feature type="region of interest" description="Disordered" evidence="4">
    <location>
        <begin position="155"/>
        <end position="189"/>
    </location>
</feature>
<feature type="compositionally biased region" description="Basic and acidic residues" evidence="4">
    <location>
        <begin position="26"/>
        <end position="35"/>
    </location>
</feature>
<dbReference type="InterPro" id="IPR000504">
    <property type="entry name" value="RRM_dom"/>
</dbReference>
<feature type="region of interest" description="Disordered" evidence="4">
    <location>
        <begin position="944"/>
        <end position="967"/>
    </location>
</feature>
<feature type="compositionally biased region" description="Polar residues" evidence="4">
    <location>
        <begin position="689"/>
        <end position="723"/>
    </location>
</feature>
<dbReference type="Gene3D" id="3.30.70.330">
    <property type="match status" value="2"/>
</dbReference>
<evidence type="ECO:0000256" key="2">
    <source>
        <dbReference type="ARBA" id="ARBA00022884"/>
    </source>
</evidence>
<protein>
    <recommendedName>
        <fullName evidence="5">RRM domain-containing protein</fullName>
    </recommendedName>
</protein>
<feature type="compositionally biased region" description="Low complexity" evidence="4">
    <location>
        <begin position="167"/>
        <end position="182"/>
    </location>
</feature>
<feature type="compositionally biased region" description="Polar residues" evidence="4">
    <location>
        <begin position="824"/>
        <end position="835"/>
    </location>
</feature>
<dbReference type="PANTHER" id="PTHR24012">
    <property type="entry name" value="RNA BINDING PROTEIN"/>
    <property type="match status" value="1"/>
</dbReference>
<feature type="compositionally biased region" description="Low complexity" evidence="4">
    <location>
        <begin position="7"/>
        <end position="25"/>
    </location>
</feature>
<evidence type="ECO:0000256" key="4">
    <source>
        <dbReference type="SAM" id="MobiDB-lite"/>
    </source>
</evidence>
<feature type="compositionally biased region" description="Low complexity" evidence="4">
    <location>
        <begin position="888"/>
        <end position="906"/>
    </location>
</feature>
<dbReference type="Proteomes" id="UP001212997">
    <property type="component" value="Unassembled WGS sequence"/>
</dbReference>
<dbReference type="InterPro" id="IPR035979">
    <property type="entry name" value="RBD_domain_sf"/>
</dbReference>
<name>A0AAD5VEA1_9APHY</name>
<proteinExistence type="predicted"/>
<evidence type="ECO:0000256" key="1">
    <source>
        <dbReference type="ARBA" id="ARBA00022737"/>
    </source>
</evidence>
<keyword evidence="1" id="KW-0677">Repeat</keyword>